<feature type="transmembrane region" description="Helical" evidence="2">
    <location>
        <begin position="53"/>
        <end position="77"/>
    </location>
</feature>
<dbReference type="Proteomes" id="UP001180724">
    <property type="component" value="Unassembled WGS sequence"/>
</dbReference>
<protein>
    <submittedName>
        <fullName evidence="3">Anthrone oxygenase family protein</fullName>
    </submittedName>
</protein>
<keyword evidence="2" id="KW-0472">Membrane</keyword>
<dbReference type="Pfam" id="PF08592">
    <property type="entry name" value="Anthrone_oxy"/>
    <property type="match status" value="1"/>
</dbReference>
<keyword evidence="2" id="KW-1133">Transmembrane helix</keyword>
<evidence type="ECO:0000313" key="3">
    <source>
        <dbReference type="EMBL" id="MDT0612179.1"/>
    </source>
</evidence>
<evidence type="ECO:0000256" key="1">
    <source>
        <dbReference type="SAM" id="MobiDB-lite"/>
    </source>
</evidence>
<keyword evidence="2" id="KW-0812">Transmembrane</keyword>
<evidence type="ECO:0000256" key="2">
    <source>
        <dbReference type="SAM" id="Phobius"/>
    </source>
</evidence>
<gene>
    <name evidence="3" type="ORF">RM812_18435</name>
</gene>
<dbReference type="RefSeq" id="WP_311573709.1">
    <property type="nucleotide sequence ID" value="NZ_JAVRFH010000016.1"/>
</dbReference>
<keyword evidence="4" id="KW-1185">Reference proteome</keyword>
<reference evidence="3" key="1">
    <citation type="submission" date="2024-05" db="EMBL/GenBank/DDBJ databases">
        <title>30 novel species of actinomycetes from the DSMZ collection.</title>
        <authorList>
            <person name="Nouioui I."/>
        </authorList>
    </citation>
    <scope>NUCLEOTIDE SEQUENCE</scope>
    <source>
        <strain evidence="3">DSM 40712</strain>
    </source>
</reference>
<feature type="transmembrane region" description="Helical" evidence="2">
    <location>
        <begin position="84"/>
        <end position="105"/>
    </location>
</feature>
<dbReference type="InterPro" id="IPR013901">
    <property type="entry name" value="Anthrone_oxy"/>
</dbReference>
<proteinExistence type="predicted"/>
<sequence>MRHLQTGTLLVTTLFTGLMAGLFSAFAYSVMPGLGRSSDHTLVEAMQGINKAIINPAFMLPFMGSIPLLGLAVALAWRGQSRSALPWLIAALVLYLMAFVVTSAVNVPLNDKLAQAGDPDHIRHLARVRSDFEGSWVAWNVVRALLHTAAFGCLTWSLVLHGAHRAHDSAGGGTSLHTPAHVMEHPRPGPYQHPGRSSSAVAPPVEPVI</sequence>
<feature type="region of interest" description="Disordered" evidence="1">
    <location>
        <begin position="169"/>
        <end position="209"/>
    </location>
</feature>
<dbReference type="EMBL" id="JAVRFH010000016">
    <property type="protein sequence ID" value="MDT0612179.1"/>
    <property type="molecule type" value="Genomic_DNA"/>
</dbReference>
<organism evidence="3 4">
    <name type="scientific">Streptomyces lancefieldiae</name>
    <dbReference type="NCBI Taxonomy" id="3075520"/>
    <lineage>
        <taxon>Bacteria</taxon>
        <taxon>Bacillati</taxon>
        <taxon>Actinomycetota</taxon>
        <taxon>Actinomycetes</taxon>
        <taxon>Kitasatosporales</taxon>
        <taxon>Streptomycetaceae</taxon>
        <taxon>Streptomyces</taxon>
    </lineage>
</organism>
<feature type="transmembrane region" description="Helical" evidence="2">
    <location>
        <begin position="137"/>
        <end position="159"/>
    </location>
</feature>
<comment type="caution">
    <text evidence="3">The sequence shown here is derived from an EMBL/GenBank/DDBJ whole genome shotgun (WGS) entry which is preliminary data.</text>
</comment>
<name>A0ABU3AQG1_9ACTN</name>
<accession>A0ABU3AQG1</accession>
<evidence type="ECO:0000313" key="4">
    <source>
        <dbReference type="Proteomes" id="UP001180724"/>
    </source>
</evidence>